<dbReference type="PANTHER" id="PTHR43476">
    <property type="entry name" value="3-(3-HYDROXY-PHENYL)PROPIONATE/3-HYDROXYCINNAMIC ACID HYDROXYLASE"/>
    <property type="match status" value="1"/>
</dbReference>
<keyword evidence="1" id="KW-0560">Oxidoreductase</keyword>
<evidence type="ECO:0000256" key="1">
    <source>
        <dbReference type="ARBA" id="ARBA00023002"/>
    </source>
</evidence>
<organism evidence="3 4">
    <name type="scientific">Paramicrobacterium agarici</name>
    <dbReference type="NCBI Taxonomy" id="630514"/>
    <lineage>
        <taxon>Bacteria</taxon>
        <taxon>Bacillati</taxon>
        <taxon>Actinomycetota</taxon>
        <taxon>Actinomycetes</taxon>
        <taxon>Micrococcales</taxon>
        <taxon>Microbacteriaceae</taxon>
        <taxon>Paramicrobacterium</taxon>
    </lineage>
</organism>
<dbReference type="RefSeq" id="WP_169923353.1">
    <property type="nucleotide sequence ID" value="NZ_PDJE01000001.1"/>
</dbReference>
<dbReference type="Gene3D" id="3.50.50.60">
    <property type="entry name" value="FAD/NAD(P)-binding domain"/>
    <property type="match status" value="1"/>
</dbReference>
<protein>
    <submittedName>
        <fullName evidence="3">2-polyprenyl-6-methoxyphenol hydroxylase-like FAD-dependent oxidoreductase</fullName>
    </submittedName>
</protein>
<dbReference type="GO" id="GO:0071949">
    <property type="term" value="F:FAD binding"/>
    <property type="evidence" value="ECO:0007669"/>
    <property type="project" value="InterPro"/>
</dbReference>
<dbReference type="Gene3D" id="3.30.70.2450">
    <property type="match status" value="1"/>
</dbReference>
<dbReference type="Proteomes" id="UP000221369">
    <property type="component" value="Unassembled WGS sequence"/>
</dbReference>
<accession>A0A2A9DSJ9</accession>
<dbReference type="AlphaFoldDB" id="A0A2A9DSJ9"/>
<dbReference type="PRINTS" id="PR00420">
    <property type="entry name" value="RNGMNOXGNASE"/>
</dbReference>
<dbReference type="Pfam" id="PF01494">
    <property type="entry name" value="FAD_binding_3"/>
    <property type="match status" value="2"/>
</dbReference>
<dbReference type="InterPro" id="IPR050631">
    <property type="entry name" value="PheA/TfdB_FAD_monoxygenase"/>
</dbReference>
<name>A0A2A9DSJ9_9MICO</name>
<evidence type="ECO:0000313" key="3">
    <source>
        <dbReference type="EMBL" id="PFG29326.1"/>
    </source>
</evidence>
<feature type="domain" description="FAD-binding" evidence="2">
    <location>
        <begin position="202"/>
        <end position="308"/>
    </location>
</feature>
<dbReference type="GO" id="GO:0008688">
    <property type="term" value="F:3-(3-hydroxyphenyl)propionate hydroxylase activity"/>
    <property type="evidence" value="ECO:0007669"/>
    <property type="project" value="TreeGrafter"/>
</dbReference>
<dbReference type="InterPro" id="IPR002938">
    <property type="entry name" value="FAD-bd"/>
</dbReference>
<dbReference type="GO" id="GO:0019622">
    <property type="term" value="P:3-(3-hydroxy)phenylpropionate catabolic process"/>
    <property type="evidence" value="ECO:0007669"/>
    <property type="project" value="TreeGrafter"/>
</dbReference>
<keyword evidence="4" id="KW-1185">Reference proteome</keyword>
<dbReference type="PANTHER" id="PTHR43476:SF3">
    <property type="entry name" value="FAD-BINDING MONOOXYGENASE"/>
    <property type="match status" value="1"/>
</dbReference>
<proteinExistence type="predicted"/>
<evidence type="ECO:0000259" key="2">
    <source>
        <dbReference type="Pfam" id="PF01494"/>
    </source>
</evidence>
<evidence type="ECO:0000313" key="4">
    <source>
        <dbReference type="Proteomes" id="UP000221369"/>
    </source>
</evidence>
<dbReference type="InterPro" id="IPR036188">
    <property type="entry name" value="FAD/NAD-bd_sf"/>
</dbReference>
<gene>
    <name evidence="3" type="ORF">ATJ78_0231</name>
</gene>
<sequence>MPDVVVVGAGPVGTLIAALLQRRGIETAVYERRTAISTRPRAVGIHPPAVAALRQLGLELHGARQITRGEARDRASILGAMHFDPPVLTLPQHTLQAELDAHVRHLRRGAPVLTVETGSHAARVILAGGSVGARLVIAADGVGSSIRSSLGVTWHRRPGHGRYLMADIDDDGGLGDAAALWFARGGVVESFPLPASRRRWVARAATGSDLARCVAERTGISLPSATAEATSIFVASQHIAERWVHDRVVLLGDAAHELSPIGGQGMNLGILDAVALAPCVERALDGDADALTRWESERRPSARRAVAQAAFNMSVGVPVPGTLQPVKNLLVRGLARGPAARMLARAFTMQQL</sequence>
<dbReference type="EMBL" id="PDJE01000001">
    <property type="protein sequence ID" value="PFG29326.1"/>
    <property type="molecule type" value="Genomic_DNA"/>
</dbReference>
<comment type="caution">
    <text evidence="3">The sequence shown here is derived from an EMBL/GenBank/DDBJ whole genome shotgun (WGS) entry which is preliminary data.</text>
</comment>
<dbReference type="SUPFAM" id="SSF51905">
    <property type="entry name" value="FAD/NAD(P)-binding domain"/>
    <property type="match status" value="1"/>
</dbReference>
<reference evidence="3 4" key="1">
    <citation type="submission" date="2017-10" db="EMBL/GenBank/DDBJ databases">
        <title>Sequencing the genomes of 1000 actinobacteria strains.</title>
        <authorList>
            <person name="Klenk H.-P."/>
        </authorList>
    </citation>
    <scope>NUCLEOTIDE SEQUENCE [LARGE SCALE GENOMIC DNA]</scope>
    <source>
        <strain evidence="3 4">DSM 21798</strain>
    </source>
</reference>
<feature type="domain" description="FAD-binding" evidence="2">
    <location>
        <begin position="3"/>
        <end position="156"/>
    </location>
</feature>